<dbReference type="InterPro" id="IPR036291">
    <property type="entry name" value="NAD(P)-bd_dom_sf"/>
</dbReference>
<dbReference type="Pfam" id="PF05368">
    <property type="entry name" value="NmrA"/>
    <property type="match status" value="1"/>
</dbReference>
<dbReference type="SUPFAM" id="SSF51735">
    <property type="entry name" value="NAD(P)-binding Rossmann-fold domains"/>
    <property type="match status" value="1"/>
</dbReference>
<dbReference type="PANTHER" id="PTHR43162:SF1">
    <property type="entry name" value="PRESTALK A DIFFERENTIATION PROTEIN A"/>
    <property type="match status" value="1"/>
</dbReference>
<reference evidence="2 3" key="1">
    <citation type="submission" date="2018-10" db="EMBL/GenBank/DDBJ databases">
        <title>Genome sequencing of Mucilaginibacter sp. HYN0043.</title>
        <authorList>
            <person name="Kim M."/>
            <person name="Yi H."/>
        </authorList>
    </citation>
    <scope>NUCLEOTIDE SEQUENCE [LARGE SCALE GENOMIC DNA]</scope>
    <source>
        <strain evidence="2 3">HYN0043</strain>
    </source>
</reference>
<dbReference type="Proteomes" id="UP000270046">
    <property type="component" value="Chromosome"/>
</dbReference>
<accession>A0A494VK83</accession>
<dbReference type="AlphaFoldDB" id="A0A494VK83"/>
<dbReference type="PANTHER" id="PTHR43162">
    <property type="match status" value="1"/>
</dbReference>
<dbReference type="KEGG" id="muh:HYN43_003075"/>
<gene>
    <name evidence="2" type="ORF">HYN43_003075</name>
</gene>
<keyword evidence="3" id="KW-1185">Reference proteome</keyword>
<dbReference type="OrthoDB" id="9780595at2"/>
<protein>
    <submittedName>
        <fullName evidence="2">NAD-dependent epimerase/dehydratase family protein</fullName>
    </submittedName>
</protein>
<sequence>MDKKILVTGATGKTGKETVYQLLKNNIPVRALVRKADERSAELKEIGAEIVLGDLLDFDSVTAALKGITGAYFVYPVIVPGILDATAKFAQAALENGLEMVVNMSQISARREAKSNAAQSHWLGERLFDRSGVPVVHLRPTFFAEWLMYRAGEIKVKNSLTLPFGNGVYAPIAAADQGRFIAAILAGPEGHAGKTYPLFGPKELSQFEIADILTEVLKRKITYYPVEIADYGKFMEKEFGYDPWFVQHVIAVAQDCRDGIFSGTNELIRQITGTAPMSMHEYIEENRGLFE</sequence>
<name>A0A494VK83_9SPHI</name>
<proteinExistence type="predicted"/>
<feature type="domain" description="NmrA-like" evidence="1">
    <location>
        <begin position="1"/>
        <end position="233"/>
    </location>
</feature>
<dbReference type="Gene3D" id="3.40.50.720">
    <property type="entry name" value="NAD(P)-binding Rossmann-like Domain"/>
    <property type="match status" value="1"/>
</dbReference>
<dbReference type="InterPro" id="IPR008030">
    <property type="entry name" value="NmrA-like"/>
</dbReference>
<evidence type="ECO:0000313" key="3">
    <source>
        <dbReference type="Proteomes" id="UP000270046"/>
    </source>
</evidence>
<dbReference type="Gene3D" id="3.90.25.10">
    <property type="entry name" value="UDP-galactose 4-epimerase, domain 1"/>
    <property type="match status" value="1"/>
</dbReference>
<evidence type="ECO:0000313" key="2">
    <source>
        <dbReference type="EMBL" id="AYL94339.1"/>
    </source>
</evidence>
<organism evidence="2 3">
    <name type="scientific">Mucilaginibacter celer</name>
    <dbReference type="NCBI Taxonomy" id="2305508"/>
    <lineage>
        <taxon>Bacteria</taxon>
        <taxon>Pseudomonadati</taxon>
        <taxon>Bacteroidota</taxon>
        <taxon>Sphingobacteriia</taxon>
        <taxon>Sphingobacteriales</taxon>
        <taxon>Sphingobacteriaceae</taxon>
        <taxon>Mucilaginibacter</taxon>
    </lineage>
</organism>
<dbReference type="RefSeq" id="WP_119408058.1">
    <property type="nucleotide sequence ID" value="NZ_CP032869.1"/>
</dbReference>
<dbReference type="EMBL" id="CP032869">
    <property type="protein sequence ID" value="AYL94339.1"/>
    <property type="molecule type" value="Genomic_DNA"/>
</dbReference>
<evidence type="ECO:0000259" key="1">
    <source>
        <dbReference type="Pfam" id="PF05368"/>
    </source>
</evidence>
<dbReference type="InterPro" id="IPR051604">
    <property type="entry name" value="Ergot_Alk_Oxidoreductase"/>
</dbReference>